<accession>W6V6S4</accession>
<dbReference type="AlphaFoldDB" id="W6V6S4"/>
<name>W6V6S4_ECHGR</name>
<sequence>MRHPTNGKEYSSAKEIASSGPLDELQLPTKEIVIEVGIPLRRSVEQPRQNQAPCQSMQRSFFRSFLLNTLKELQLPTQGSKA</sequence>
<evidence type="ECO:0000313" key="2">
    <source>
        <dbReference type="EMBL" id="EUB62114.1"/>
    </source>
</evidence>
<organism evidence="2 3">
    <name type="scientific">Echinococcus granulosus</name>
    <name type="common">Hydatid tapeworm</name>
    <dbReference type="NCBI Taxonomy" id="6210"/>
    <lineage>
        <taxon>Eukaryota</taxon>
        <taxon>Metazoa</taxon>
        <taxon>Spiralia</taxon>
        <taxon>Lophotrochozoa</taxon>
        <taxon>Platyhelminthes</taxon>
        <taxon>Cestoda</taxon>
        <taxon>Eucestoda</taxon>
        <taxon>Cyclophyllidea</taxon>
        <taxon>Taeniidae</taxon>
        <taxon>Echinococcus</taxon>
        <taxon>Echinococcus granulosus group</taxon>
    </lineage>
</organism>
<proteinExistence type="predicted"/>
<gene>
    <name evidence="2" type="ORF">EGR_03135</name>
</gene>
<dbReference type="CTD" id="36338850"/>
<dbReference type="KEGG" id="egl:EGR_03135"/>
<keyword evidence="3" id="KW-1185">Reference proteome</keyword>
<dbReference type="GeneID" id="36338850"/>
<protein>
    <submittedName>
        <fullName evidence="2">Uncharacterized protein</fullName>
    </submittedName>
</protein>
<evidence type="ECO:0000313" key="3">
    <source>
        <dbReference type="Proteomes" id="UP000019149"/>
    </source>
</evidence>
<evidence type="ECO:0000256" key="1">
    <source>
        <dbReference type="SAM" id="MobiDB-lite"/>
    </source>
</evidence>
<comment type="caution">
    <text evidence="2">The sequence shown here is derived from an EMBL/GenBank/DDBJ whole genome shotgun (WGS) entry which is preliminary data.</text>
</comment>
<reference evidence="2 3" key="1">
    <citation type="journal article" date="2013" name="Nat. Genet.">
        <title>The genome of the hydatid tapeworm Echinococcus granulosus.</title>
        <authorList>
            <person name="Zheng H."/>
            <person name="Zhang W."/>
            <person name="Zhang L."/>
            <person name="Zhang Z."/>
            <person name="Li J."/>
            <person name="Lu G."/>
            <person name="Zhu Y."/>
            <person name="Wang Y."/>
            <person name="Huang Y."/>
            <person name="Liu J."/>
            <person name="Kang H."/>
            <person name="Chen J."/>
            <person name="Wang L."/>
            <person name="Chen A."/>
            <person name="Yu S."/>
            <person name="Gao Z."/>
            <person name="Jin L."/>
            <person name="Gu W."/>
            <person name="Wang Z."/>
            <person name="Zhao L."/>
            <person name="Shi B."/>
            <person name="Wen H."/>
            <person name="Lin R."/>
            <person name="Jones M.K."/>
            <person name="Brejova B."/>
            <person name="Vinar T."/>
            <person name="Zhao G."/>
            <person name="McManus D.P."/>
            <person name="Chen Z."/>
            <person name="Zhou Y."/>
            <person name="Wang S."/>
        </authorList>
    </citation>
    <scope>NUCLEOTIDE SEQUENCE [LARGE SCALE GENOMIC DNA]</scope>
</reference>
<dbReference type="Proteomes" id="UP000019149">
    <property type="component" value="Unassembled WGS sequence"/>
</dbReference>
<dbReference type="RefSeq" id="XP_024353310.1">
    <property type="nucleotide sequence ID" value="XM_024492384.1"/>
</dbReference>
<feature type="region of interest" description="Disordered" evidence="1">
    <location>
        <begin position="1"/>
        <end position="22"/>
    </location>
</feature>
<dbReference type="EMBL" id="APAU02000015">
    <property type="protein sequence ID" value="EUB62114.1"/>
    <property type="molecule type" value="Genomic_DNA"/>
</dbReference>